<dbReference type="EMBL" id="JACWMY010000015">
    <property type="protein sequence ID" value="MBD1366907.1"/>
    <property type="molecule type" value="Genomic_DNA"/>
</dbReference>
<reference evidence="2 3" key="1">
    <citation type="submission" date="2020-09" db="EMBL/GenBank/DDBJ databases">
        <title>Novel species of Mucilaginibacter isolated from a glacier on the Tibetan Plateau.</title>
        <authorList>
            <person name="Liu Q."/>
            <person name="Xin Y.-H."/>
        </authorList>
    </citation>
    <scope>NUCLEOTIDE SEQUENCE [LARGE SCALE GENOMIC DNA]</scope>
    <source>
        <strain evidence="2 3">ZT4R22</strain>
    </source>
</reference>
<feature type="transmembrane region" description="Helical" evidence="1">
    <location>
        <begin position="160"/>
        <end position="178"/>
    </location>
</feature>
<gene>
    <name evidence="2" type="ORF">IDJ77_24060</name>
</gene>
<evidence type="ECO:0008006" key="4">
    <source>
        <dbReference type="Google" id="ProtNLM"/>
    </source>
</evidence>
<dbReference type="Proteomes" id="UP000606600">
    <property type="component" value="Unassembled WGS sequence"/>
</dbReference>
<comment type="caution">
    <text evidence="2">The sequence shown here is derived from an EMBL/GenBank/DDBJ whole genome shotgun (WGS) entry which is preliminary data.</text>
</comment>
<feature type="transmembrane region" description="Helical" evidence="1">
    <location>
        <begin position="115"/>
        <end position="132"/>
    </location>
</feature>
<name>A0ABR7WZ56_9SPHI</name>
<keyword evidence="1" id="KW-0472">Membrane</keyword>
<proteinExistence type="predicted"/>
<evidence type="ECO:0000313" key="2">
    <source>
        <dbReference type="EMBL" id="MBD1366907.1"/>
    </source>
</evidence>
<accession>A0ABR7WZ56</accession>
<evidence type="ECO:0000313" key="3">
    <source>
        <dbReference type="Proteomes" id="UP000606600"/>
    </source>
</evidence>
<organism evidence="2 3">
    <name type="scientific">Mucilaginibacter pankratovii</name>
    <dbReference type="NCBI Taxonomy" id="2772110"/>
    <lineage>
        <taxon>Bacteria</taxon>
        <taxon>Pseudomonadati</taxon>
        <taxon>Bacteroidota</taxon>
        <taxon>Sphingobacteriia</taxon>
        <taxon>Sphingobacteriales</taxon>
        <taxon>Sphingobacteriaceae</taxon>
        <taxon>Mucilaginibacter</taxon>
    </lineage>
</organism>
<keyword evidence="1" id="KW-0812">Transmembrane</keyword>
<feature type="transmembrane region" description="Helical" evidence="1">
    <location>
        <begin position="12"/>
        <end position="35"/>
    </location>
</feature>
<sequence length="182" mass="21038">MENSVSRLKQNLLLQLFTIGLRYLLGSAFVYASIFKIEGIRFMPKPGINEPVGSLSHFFEAMYQAGIYWHFIGWGQLIAGFLLMSQAFSTLGAVAFFPMILNIFVITISFDSPNILLITSLMLISNVYLLLWDWNKLKFIFLPRQQQYLDDNTAFSKWKGWTYSGLLMFFAVVSLRLFQIHH</sequence>
<keyword evidence="1" id="KW-1133">Transmembrane helix</keyword>
<keyword evidence="3" id="KW-1185">Reference proteome</keyword>
<feature type="transmembrane region" description="Helical" evidence="1">
    <location>
        <begin position="90"/>
        <end position="108"/>
    </location>
</feature>
<dbReference type="RefSeq" id="WP_191191541.1">
    <property type="nucleotide sequence ID" value="NZ_JACWMY010000015.1"/>
</dbReference>
<feature type="transmembrane region" description="Helical" evidence="1">
    <location>
        <begin position="67"/>
        <end position="84"/>
    </location>
</feature>
<evidence type="ECO:0000256" key="1">
    <source>
        <dbReference type="SAM" id="Phobius"/>
    </source>
</evidence>
<protein>
    <recommendedName>
        <fullName evidence="4">DoxX-like protein</fullName>
    </recommendedName>
</protein>